<dbReference type="InterPro" id="IPR007219">
    <property type="entry name" value="XnlR_reg_dom"/>
</dbReference>
<dbReference type="EMBL" id="PXOA01000005">
    <property type="protein sequence ID" value="RFU82154.1"/>
    <property type="molecule type" value="Genomic_DNA"/>
</dbReference>
<dbReference type="AlphaFoldDB" id="A0A395P1G4"/>
<keyword evidence="1" id="KW-0539">Nucleus</keyword>
<dbReference type="GO" id="GO:0008270">
    <property type="term" value="F:zinc ion binding"/>
    <property type="evidence" value="ECO:0007669"/>
    <property type="project" value="InterPro"/>
</dbReference>
<proteinExistence type="predicted"/>
<protein>
    <submittedName>
        <fullName evidence="3">Fungal specific transcription factor</fullName>
    </submittedName>
</protein>
<evidence type="ECO:0000256" key="1">
    <source>
        <dbReference type="ARBA" id="ARBA00023242"/>
    </source>
</evidence>
<dbReference type="OrthoDB" id="4896588at2759"/>
<keyword evidence="4" id="KW-1185">Reference proteome</keyword>
<dbReference type="Proteomes" id="UP000266272">
    <property type="component" value="Unassembled WGS sequence"/>
</dbReference>
<reference evidence="3 4" key="1">
    <citation type="journal article" date="2018" name="PLoS Pathog.">
        <title>Evolution of structural diversity of trichothecenes, a family of toxins produced by plant pathogenic and entomopathogenic fungi.</title>
        <authorList>
            <person name="Proctor R.H."/>
            <person name="McCormick S.P."/>
            <person name="Kim H.S."/>
            <person name="Cardoza R.E."/>
            <person name="Stanley A.M."/>
            <person name="Lindo L."/>
            <person name="Kelly A."/>
            <person name="Brown D.W."/>
            <person name="Lee T."/>
            <person name="Vaughan M.M."/>
            <person name="Alexander N.J."/>
            <person name="Busman M."/>
            <person name="Gutierrez S."/>
        </authorList>
    </citation>
    <scope>NUCLEOTIDE SEQUENCE [LARGE SCALE GENOMIC DNA]</scope>
    <source>
        <strain evidence="3 4">IBT 40837</strain>
    </source>
</reference>
<dbReference type="PANTHER" id="PTHR46910:SF11">
    <property type="entry name" value="ZN(2)-C6 FUNGAL-TYPE DOMAIN-CONTAINING PROTEIN"/>
    <property type="match status" value="1"/>
</dbReference>
<sequence length="239" mass="27105">MQGQACIYRTARNSEPKVDDDAPLPSLATSKLDLVPDREGKAMAAVRFLDPELFQRSLKGTPLTLLTANRVPRYVQNLVMGRETPLRIATEYYQLVHPWLPIISKRKVYERLLSPLVPIRVDVAFLLLCMSLLASSYKEIEDPDGSLEYRAAVQYFTEIQRSGIVTPEVLQGCILLAIYEWGHAIYPAAEISIGTSLRYALSLGMGWNKTTQGALDSTWADEEEERRTWWAIYVIERLV</sequence>
<dbReference type="CDD" id="cd12148">
    <property type="entry name" value="fungal_TF_MHR"/>
    <property type="match status" value="1"/>
</dbReference>
<dbReference type="Pfam" id="PF04082">
    <property type="entry name" value="Fungal_trans"/>
    <property type="match status" value="1"/>
</dbReference>
<evidence type="ECO:0000259" key="2">
    <source>
        <dbReference type="Pfam" id="PF04082"/>
    </source>
</evidence>
<comment type="caution">
    <text evidence="3">The sequence shown here is derived from an EMBL/GenBank/DDBJ whole genome shotgun (WGS) entry which is preliminary data.</text>
</comment>
<organism evidence="3 4">
    <name type="scientific">Trichoderma arundinaceum</name>
    <dbReference type="NCBI Taxonomy" id="490622"/>
    <lineage>
        <taxon>Eukaryota</taxon>
        <taxon>Fungi</taxon>
        <taxon>Dikarya</taxon>
        <taxon>Ascomycota</taxon>
        <taxon>Pezizomycotina</taxon>
        <taxon>Sordariomycetes</taxon>
        <taxon>Hypocreomycetidae</taxon>
        <taxon>Hypocreales</taxon>
        <taxon>Hypocreaceae</taxon>
        <taxon>Trichoderma</taxon>
    </lineage>
</organism>
<evidence type="ECO:0000313" key="4">
    <source>
        <dbReference type="Proteomes" id="UP000266272"/>
    </source>
</evidence>
<dbReference type="GO" id="GO:0003677">
    <property type="term" value="F:DNA binding"/>
    <property type="evidence" value="ECO:0007669"/>
    <property type="project" value="InterPro"/>
</dbReference>
<dbReference type="STRING" id="490622.A0A395P1G4"/>
<dbReference type="PANTHER" id="PTHR46910">
    <property type="entry name" value="TRANSCRIPTION FACTOR PDR1"/>
    <property type="match status" value="1"/>
</dbReference>
<feature type="domain" description="Xylanolytic transcriptional activator regulatory" evidence="2">
    <location>
        <begin position="91"/>
        <end position="238"/>
    </location>
</feature>
<gene>
    <name evidence="3" type="ORF">TARUN_33</name>
</gene>
<dbReference type="GO" id="GO:0003700">
    <property type="term" value="F:DNA-binding transcription factor activity"/>
    <property type="evidence" value="ECO:0007669"/>
    <property type="project" value="InterPro"/>
</dbReference>
<name>A0A395P1G4_TRIAR</name>
<evidence type="ECO:0000313" key="3">
    <source>
        <dbReference type="EMBL" id="RFU82154.1"/>
    </source>
</evidence>
<dbReference type="InterPro" id="IPR050987">
    <property type="entry name" value="AtrR-like"/>
</dbReference>
<accession>A0A395P1G4</accession>
<dbReference type="GO" id="GO:0006351">
    <property type="term" value="P:DNA-templated transcription"/>
    <property type="evidence" value="ECO:0007669"/>
    <property type="project" value="InterPro"/>
</dbReference>